<dbReference type="STRING" id="293613.A1E_02455"/>
<dbReference type="EMBL" id="CP000409">
    <property type="protein sequence ID" value="ABV73436.1"/>
    <property type="molecule type" value="Genomic_DNA"/>
</dbReference>
<proteinExistence type="predicted"/>
<gene>
    <name evidence="1" type="ordered locus">A1E_02455</name>
</gene>
<dbReference type="Proteomes" id="UP000007056">
    <property type="component" value="Chromosome"/>
</dbReference>
<evidence type="ECO:0000313" key="2">
    <source>
        <dbReference type="Proteomes" id="UP000007056"/>
    </source>
</evidence>
<sequence>MLKIIIFIDKDANLWFDFTSLQGKIVNFDEARKNKNANLALFDFFR</sequence>
<protein>
    <submittedName>
        <fullName evidence="1">Uncharacterized protein</fullName>
    </submittedName>
</protein>
<dbReference type="KEGG" id="rcm:A1E_02455"/>
<evidence type="ECO:0000313" key="1">
    <source>
        <dbReference type="EMBL" id="ABV73436.1"/>
    </source>
</evidence>
<accession>A8EYK3</accession>
<dbReference type="HOGENOM" id="CLU_3188408_0_0_5"/>
<reference evidence="2" key="1">
    <citation type="submission" date="2007-09" db="EMBL/GenBank/DDBJ databases">
        <title>Complete genome sequence of Rickettsia canadensis.</title>
        <authorList>
            <person name="Madan A."/>
            <person name="Fahey J."/>
            <person name="Helton E."/>
            <person name="Ketteman M."/>
            <person name="Madan A."/>
            <person name="Rodrigues S."/>
            <person name="Sanchez A."/>
            <person name="Whiting M."/>
            <person name="Dasch G."/>
            <person name="Eremeeva M."/>
        </authorList>
    </citation>
    <scope>NUCLEOTIDE SEQUENCE [LARGE SCALE GENOMIC DNA]</scope>
    <source>
        <strain evidence="2">McKiel</strain>
    </source>
</reference>
<dbReference type="AlphaFoldDB" id="A8EYK3"/>
<name>A8EYK3_RICCK</name>
<organism evidence="1 2">
    <name type="scientific">Rickettsia canadensis (strain McKiel)</name>
    <dbReference type="NCBI Taxonomy" id="293613"/>
    <lineage>
        <taxon>Bacteria</taxon>
        <taxon>Pseudomonadati</taxon>
        <taxon>Pseudomonadota</taxon>
        <taxon>Alphaproteobacteria</taxon>
        <taxon>Rickettsiales</taxon>
        <taxon>Rickettsiaceae</taxon>
        <taxon>Rickettsieae</taxon>
        <taxon>Rickettsia</taxon>
        <taxon>belli group</taxon>
    </lineage>
</organism>